<protein>
    <recommendedName>
        <fullName evidence="2">Chemotaxis protein CheW</fullName>
    </recommendedName>
</protein>
<gene>
    <name evidence="6" type="ORF">TISLANDTSLP1_06850</name>
</gene>
<dbReference type="InterPro" id="IPR039315">
    <property type="entry name" value="CheW"/>
</dbReference>
<dbReference type="SMART" id="SM00260">
    <property type="entry name" value="CheW"/>
    <property type="match status" value="3"/>
</dbReference>
<evidence type="ECO:0000259" key="5">
    <source>
        <dbReference type="PROSITE" id="PS50851"/>
    </source>
</evidence>
<evidence type="ECO:0000256" key="3">
    <source>
        <dbReference type="ARBA" id="ARBA00022490"/>
    </source>
</evidence>
<evidence type="ECO:0000256" key="1">
    <source>
        <dbReference type="ARBA" id="ARBA00004496"/>
    </source>
</evidence>
<accession>A0A9W6GFX5</accession>
<dbReference type="Gene3D" id="2.30.30.40">
    <property type="entry name" value="SH3 Domains"/>
    <property type="match status" value="3"/>
</dbReference>
<evidence type="ECO:0000313" key="7">
    <source>
        <dbReference type="Proteomes" id="UP001144297"/>
    </source>
</evidence>
<organism evidence="6 7">
    <name type="scientific">Thermodesulfovibrio yellowstonii</name>
    <dbReference type="NCBI Taxonomy" id="28262"/>
    <lineage>
        <taxon>Bacteria</taxon>
        <taxon>Pseudomonadati</taxon>
        <taxon>Nitrospirota</taxon>
        <taxon>Thermodesulfovibrionia</taxon>
        <taxon>Thermodesulfovibrionales</taxon>
        <taxon>Thermodesulfovibrionaceae</taxon>
        <taxon>Thermodesulfovibrio</taxon>
    </lineage>
</organism>
<dbReference type="PANTHER" id="PTHR22617">
    <property type="entry name" value="CHEMOTAXIS SENSOR HISTIDINE KINASE-RELATED"/>
    <property type="match status" value="1"/>
</dbReference>
<dbReference type="Proteomes" id="UP001144297">
    <property type="component" value="Unassembled WGS sequence"/>
</dbReference>
<comment type="subcellular location">
    <subcellularLocation>
        <location evidence="1">Cytoplasm</location>
    </subcellularLocation>
</comment>
<dbReference type="GO" id="GO:0006935">
    <property type="term" value="P:chemotaxis"/>
    <property type="evidence" value="ECO:0007669"/>
    <property type="project" value="InterPro"/>
</dbReference>
<evidence type="ECO:0000313" key="6">
    <source>
        <dbReference type="EMBL" id="GLI52992.1"/>
    </source>
</evidence>
<dbReference type="Pfam" id="PF01584">
    <property type="entry name" value="CheW"/>
    <property type="match status" value="3"/>
</dbReference>
<feature type="domain" description="CheW-like" evidence="5">
    <location>
        <begin position="355"/>
        <end position="497"/>
    </location>
</feature>
<keyword evidence="4" id="KW-0175">Coiled coil</keyword>
<keyword evidence="7" id="KW-1185">Reference proteome</keyword>
<name>A0A9W6GFX5_9BACT</name>
<dbReference type="PANTHER" id="PTHR22617:SF45">
    <property type="entry name" value="CHEMOTAXIS PROTEIN CHEW"/>
    <property type="match status" value="1"/>
</dbReference>
<evidence type="ECO:0000256" key="4">
    <source>
        <dbReference type="SAM" id="Coils"/>
    </source>
</evidence>
<keyword evidence="3" id="KW-0963">Cytoplasm</keyword>
<feature type="domain" description="CheW-like" evidence="5">
    <location>
        <begin position="17"/>
        <end position="158"/>
    </location>
</feature>
<dbReference type="PROSITE" id="PS50851">
    <property type="entry name" value="CHEW"/>
    <property type="match status" value="3"/>
</dbReference>
<reference evidence="6" key="1">
    <citation type="submission" date="2022-12" db="EMBL/GenBank/DDBJ databases">
        <title>Reference genome sequencing for broad-spectrum identification of bacterial and archaeal isolates by mass spectrometry.</title>
        <authorList>
            <person name="Sekiguchi Y."/>
            <person name="Tourlousse D.M."/>
        </authorList>
    </citation>
    <scope>NUCLEOTIDE SEQUENCE</scope>
    <source>
        <strain evidence="6">TSL-P1</strain>
    </source>
</reference>
<dbReference type="InterPro" id="IPR036061">
    <property type="entry name" value="CheW-like_dom_sf"/>
</dbReference>
<dbReference type="Gene3D" id="2.40.50.180">
    <property type="entry name" value="CheA-289, Domain 4"/>
    <property type="match status" value="3"/>
</dbReference>
<feature type="coiled-coil region" evidence="4">
    <location>
        <begin position="161"/>
        <end position="188"/>
    </location>
</feature>
<dbReference type="SUPFAM" id="SSF50341">
    <property type="entry name" value="CheW-like"/>
    <property type="match status" value="3"/>
</dbReference>
<sequence>MEQTVTLDTSFEEEEKLSEYVTFIIENESFAINMTPVQEIIRVPEMVHVPKSPPSLMGLANLRGSILPIINLRKVFGISSREIDESSRIIVINLGQPLGFLVDRVLSVINVEESAIEDSSQIQSIVKSEFLEGVIKDASTQRMIMMLNMGKIISSEFAETLKEVEKQIQTSKLQKSSQEEEAQAEERQLVSFTVEGEEYAIGIEDIQEIVQIPEHIVKVPNTESSVIGIMNLRDRVLPLTSLRKIFNLEDKPLDERSRIIVLTLDGISVGVVVDSVREVLRVPNSLIEPVSKILFDGEEKAEITEICKLNQGKRLVSIISVPNLFKTKAVKEALSPVETQKTSEDIEQIEENEDEEQVVVFVLNREEYAVAIESVQEIVRVPEELTHIPKTPAFVEGVINLRGNVLPVIDLRKRFEIEGKERDDQQRIMVFVIEGVSVGFIVDSVTEVLKIPKKLIFEAPKLSSEQSKIFPKVANLDKEGRIIQLIEPRELLNKEEIEEIAQSYE</sequence>
<dbReference type="GO" id="GO:0005829">
    <property type="term" value="C:cytosol"/>
    <property type="evidence" value="ECO:0007669"/>
    <property type="project" value="TreeGrafter"/>
</dbReference>
<evidence type="ECO:0000256" key="2">
    <source>
        <dbReference type="ARBA" id="ARBA00021483"/>
    </source>
</evidence>
<dbReference type="EMBL" id="BSDX01000001">
    <property type="protein sequence ID" value="GLI52992.1"/>
    <property type="molecule type" value="Genomic_DNA"/>
</dbReference>
<proteinExistence type="predicted"/>
<dbReference type="InterPro" id="IPR002545">
    <property type="entry name" value="CheW-lke_dom"/>
</dbReference>
<dbReference type="GO" id="GO:0007165">
    <property type="term" value="P:signal transduction"/>
    <property type="evidence" value="ECO:0007669"/>
    <property type="project" value="InterPro"/>
</dbReference>
<dbReference type="AlphaFoldDB" id="A0A9W6GFX5"/>
<feature type="domain" description="CheW-like" evidence="5">
    <location>
        <begin position="186"/>
        <end position="330"/>
    </location>
</feature>
<comment type="caution">
    <text evidence="6">The sequence shown here is derived from an EMBL/GenBank/DDBJ whole genome shotgun (WGS) entry which is preliminary data.</text>
</comment>